<sequence>MAAAFAAMKNPPGGGNCCGCGKPGYLKKNCLATNGGDKSQSPGVCPRCRKGRHYIKQCRSKYDFQGHLIQGNRLQSAGQRRAQTQVLQLTFRPQQREAAVPQVFA</sequence>
<dbReference type="GO" id="GO:0008270">
    <property type="term" value="F:zinc ion binding"/>
    <property type="evidence" value="ECO:0007669"/>
    <property type="project" value="InterPro"/>
</dbReference>
<keyword evidence="1" id="KW-0519">Myristate</keyword>
<dbReference type="PANTHER" id="PTHR40389">
    <property type="entry name" value="ENDOGENOUS RETROVIRUS GROUP K MEMBER 24 GAG POLYPROTEIN-RELATED"/>
    <property type="match status" value="1"/>
</dbReference>
<keyword evidence="3" id="KW-1185">Reference proteome</keyword>
<dbReference type="GO" id="GO:0003676">
    <property type="term" value="F:nucleic acid binding"/>
    <property type="evidence" value="ECO:0007669"/>
    <property type="project" value="InterPro"/>
</dbReference>
<feature type="non-terminal residue" evidence="2">
    <location>
        <position position="105"/>
    </location>
</feature>
<accession>A0A7L3W522</accession>
<evidence type="ECO:0000256" key="1">
    <source>
        <dbReference type="ARBA" id="ARBA00022707"/>
    </source>
</evidence>
<evidence type="ECO:0000313" key="3">
    <source>
        <dbReference type="Proteomes" id="UP000518911"/>
    </source>
</evidence>
<dbReference type="PANTHER" id="PTHR40389:SF2">
    <property type="entry name" value="ENDOGENOUS RETROVIRUS GROUP K MEMBER 24 GAG POLYPROTEIN-RELATED"/>
    <property type="match status" value="1"/>
</dbReference>
<dbReference type="OrthoDB" id="9386882at2759"/>
<gene>
    <name evidence="2" type="primary">Ervk7</name>
    <name evidence="2" type="ORF">ATLROG_R15045</name>
</gene>
<comment type="caution">
    <text evidence="2">The sequence shown here is derived from an EMBL/GenBank/DDBJ whole genome shotgun (WGS) entry which is preliminary data.</text>
</comment>
<dbReference type="Gene3D" id="4.10.60.10">
    <property type="entry name" value="Zinc finger, CCHC-type"/>
    <property type="match status" value="1"/>
</dbReference>
<protein>
    <submittedName>
        <fullName evidence="2">GAK7 protein</fullName>
    </submittedName>
</protein>
<dbReference type="SUPFAM" id="SSF57756">
    <property type="entry name" value="Retrovirus zinc finger-like domains"/>
    <property type="match status" value="1"/>
</dbReference>
<dbReference type="AlphaFoldDB" id="A0A7L3W522"/>
<dbReference type="Pfam" id="PF14787">
    <property type="entry name" value="zf-CCHC_5"/>
    <property type="match status" value="1"/>
</dbReference>
<feature type="non-terminal residue" evidence="2">
    <location>
        <position position="1"/>
    </location>
</feature>
<reference evidence="2 3" key="1">
    <citation type="submission" date="2019-09" db="EMBL/GenBank/DDBJ databases">
        <title>Bird 10,000 Genomes (B10K) Project - Family phase.</title>
        <authorList>
            <person name="Zhang G."/>
        </authorList>
    </citation>
    <scope>NUCLEOTIDE SEQUENCE [LARGE SCALE GENOMIC DNA]</scope>
    <source>
        <strain evidence="2">OUT-0055</strain>
        <tissue evidence="2">Blood</tissue>
    </source>
</reference>
<dbReference type="EMBL" id="VZUJ01030370">
    <property type="protein sequence ID" value="NXV71536.1"/>
    <property type="molecule type" value="Genomic_DNA"/>
</dbReference>
<organism evidence="2 3">
    <name type="scientific">Atlantisia rogersi</name>
    <name type="common">Inaccessible Island rail</name>
    <dbReference type="NCBI Taxonomy" id="2478892"/>
    <lineage>
        <taxon>Eukaryota</taxon>
        <taxon>Metazoa</taxon>
        <taxon>Chordata</taxon>
        <taxon>Craniata</taxon>
        <taxon>Vertebrata</taxon>
        <taxon>Euteleostomi</taxon>
        <taxon>Archelosauria</taxon>
        <taxon>Archosauria</taxon>
        <taxon>Dinosauria</taxon>
        <taxon>Saurischia</taxon>
        <taxon>Theropoda</taxon>
        <taxon>Coelurosauria</taxon>
        <taxon>Aves</taxon>
        <taxon>Neognathae</taxon>
        <taxon>Neoaves</taxon>
        <taxon>Gruiformes</taxon>
        <taxon>Rallidae</taxon>
        <taxon>Atlantisia</taxon>
    </lineage>
</organism>
<evidence type="ECO:0000313" key="2">
    <source>
        <dbReference type="EMBL" id="NXV71536.1"/>
    </source>
</evidence>
<keyword evidence="1" id="KW-0449">Lipoprotein</keyword>
<dbReference type="Proteomes" id="UP000518911">
    <property type="component" value="Unassembled WGS sequence"/>
</dbReference>
<dbReference type="InterPro" id="IPR036875">
    <property type="entry name" value="Znf_CCHC_sf"/>
</dbReference>
<dbReference type="InterPro" id="IPR050195">
    <property type="entry name" value="Primate_lentivir_Gag_pol-like"/>
</dbReference>
<name>A0A7L3W522_9GRUI</name>
<proteinExistence type="predicted"/>